<reference evidence="2 3" key="1">
    <citation type="submission" date="2019-03" db="EMBL/GenBank/DDBJ databases">
        <title>Genomic Encyclopedia of Type Strains, Phase IV (KMG-IV): sequencing the most valuable type-strain genomes for metagenomic binning, comparative biology and taxonomic classification.</title>
        <authorList>
            <person name="Goeker M."/>
        </authorList>
    </citation>
    <scope>NUCLEOTIDE SEQUENCE [LARGE SCALE GENOMIC DNA]</scope>
    <source>
        <strain evidence="2 3">DSM 25059</strain>
    </source>
</reference>
<dbReference type="Proteomes" id="UP000295493">
    <property type="component" value="Unassembled WGS sequence"/>
</dbReference>
<protein>
    <recommendedName>
        <fullName evidence="4">5-bromo-4-chloroindolyl phosphate hydrolysis protein</fullName>
    </recommendedName>
</protein>
<keyword evidence="1" id="KW-1133">Transmembrane helix</keyword>
<dbReference type="AlphaFoldDB" id="A0A4R6FPX2"/>
<evidence type="ECO:0000313" key="3">
    <source>
        <dbReference type="Proteomes" id="UP000295493"/>
    </source>
</evidence>
<feature type="transmembrane region" description="Helical" evidence="1">
    <location>
        <begin position="43"/>
        <end position="63"/>
    </location>
</feature>
<accession>A0A4R6FPX2</accession>
<feature type="transmembrane region" description="Helical" evidence="1">
    <location>
        <begin position="69"/>
        <end position="88"/>
    </location>
</feature>
<keyword evidence="3" id="KW-1185">Reference proteome</keyword>
<evidence type="ECO:0000313" key="2">
    <source>
        <dbReference type="EMBL" id="TDN83673.1"/>
    </source>
</evidence>
<name>A0A4R6FPX2_9SPHN</name>
<dbReference type="EMBL" id="SNWD01000004">
    <property type="protein sequence ID" value="TDN83673.1"/>
    <property type="molecule type" value="Genomic_DNA"/>
</dbReference>
<comment type="caution">
    <text evidence="2">The sequence shown here is derived from an EMBL/GenBank/DDBJ whole genome shotgun (WGS) entry which is preliminary data.</text>
</comment>
<keyword evidence="1" id="KW-0812">Transmembrane</keyword>
<keyword evidence="1" id="KW-0472">Membrane</keyword>
<sequence length="237" mass="26553">MMQTEVDRQIARSSEYLDRTRERYASVRDRAKRRREGEILRRVGRIAAADVAILIGALVVGWVSPIGMGGAILVMALLIAATLFLAIFPRPRPISVERLHEVPLRALPLQTEQWLEGQRLALPAPARTLADTIGMKLETLAPQLATLDENEPAAAEIRKLVGEQLPELVRGYQRVPEPLRREPRNGRTPDEQLVDGLKVIEEEIGQMSAQLAQGDLDLLATRGRYLQIRYRDDEISG</sequence>
<gene>
    <name evidence="2" type="ORF">EV664_104157</name>
</gene>
<proteinExistence type="predicted"/>
<evidence type="ECO:0000256" key="1">
    <source>
        <dbReference type="SAM" id="Phobius"/>
    </source>
</evidence>
<evidence type="ECO:0008006" key="4">
    <source>
        <dbReference type="Google" id="ProtNLM"/>
    </source>
</evidence>
<organism evidence="2 3">
    <name type="scientific">Stakelama pacifica</name>
    <dbReference type="NCBI Taxonomy" id="517720"/>
    <lineage>
        <taxon>Bacteria</taxon>
        <taxon>Pseudomonadati</taxon>
        <taxon>Pseudomonadota</taxon>
        <taxon>Alphaproteobacteria</taxon>
        <taxon>Sphingomonadales</taxon>
        <taxon>Sphingomonadaceae</taxon>
        <taxon>Stakelama</taxon>
    </lineage>
</organism>